<sequence length="107" mass="11833">MSSVVVKSGYIIKQGGTIKSWKQRFMILTSCGTIRYFESPSSLAPKNGFDIRDINDVELVESGVGHGPGLILHMDKRAFKIKTFSAEDASKWHKAFVAVKESITSKP</sequence>
<dbReference type="Gene3D" id="2.30.29.30">
    <property type="entry name" value="Pleckstrin-homology domain (PH domain)/Phosphotyrosine-binding domain (PTB)"/>
    <property type="match status" value="1"/>
</dbReference>
<dbReference type="InterPro" id="IPR051707">
    <property type="entry name" value="PI-Interact_SigTrans_Reg"/>
</dbReference>
<comment type="caution">
    <text evidence="2">The sequence shown here is derived from an EMBL/GenBank/DDBJ whole genome shotgun (WGS) entry which is preliminary data.</text>
</comment>
<evidence type="ECO:0000259" key="1">
    <source>
        <dbReference type="PROSITE" id="PS50003"/>
    </source>
</evidence>
<gene>
    <name evidence="2" type="ORF">ADUPG1_000284</name>
    <name evidence="3" type="ORF">ADUPG1_007196</name>
</gene>
<evidence type="ECO:0000313" key="4">
    <source>
        <dbReference type="Proteomes" id="UP001057375"/>
    </source>
</evidence>
<dbReference type="SUPFAM" id="SSF50729">
    <property type="entry name" value="PH domain-like"/>
    <property type="match status" value="1"/>
</dbReference>
<dbReference type="InterPro" id="IPR001849">
    <property type="entry name" value="PH_domain"/>
</dbReference>
<name>A0ABQ5K9R5_9EUKA</name>
<dbReference type="PANTHER" id="PTHR14336:SF15">
    <property type="entry name" value="DUAL ADAPTER FOR PHOSPHOTYROSINE AND 3-PHOSPHOTYROSINE AND 3-PHOSPHOINOSITIDE"/>
    <property type="match status" value="1"/>
</dbReference>
<dbReference type="Proteomes" id="UP001057375">
    <property type="component" value="Unassembled WGS sequence"/>
</dbReference>
<dbReference type="EMBL" id="BQXS01010172">
    <property type="protein sequence ID" value="GKT33215.1"/>
    <property type="molecule type" value="Genomic_DNA"/>
</dbReference>
<feature type="domain" description="PH" evidence="1">
    <location>
        <begin position="4"/>
        <end position="101"/>
    </location>
</feature>
<protein>
    <recommendedName>
        <fullName evidence="1">PH domain-containing protein</fullName>
    </recommendedName>
</protein>
<dbReference type="InterPro" id="IPR011993">
    <property type="entry name" value="PH-like_dom_sf"/>
</dbReference>
<accession>A0ABQ5K9R5</accession>
<dbReference type="PROSITE" id="PS50003">
    <property type="entry name" value="PH_DOMAIN"/>
    <property type="match status" value="1"/>
</dbReference>
<organism evidence="2 4">
    <name type="scientific">Aduncisulcus paluster</name>
    <dbReference type="NCBI Taxonomy" id="2918883"/>
    <lineage>
        <taxon>Eukaryota</taxon>
        <taxon>Metamonada</taxon>
        <taxon>Carpediemonas-like organisms</taxon>
        <taxon>Aduncisulcus</taxon>
    </lineage>
</organism>
<dbReference type="Pfam" id="PF00169">
    <property type="entry name" value="PH"/>
    <property type="match status" value="1"/>
</dbReference>
<reference evidence="2" key="1">
    <citation type="submission" date="2022-03" db="EMBL/GenBank/DDBJ databases">
        <title>Draft genome sequence of Aduncisulcus paluster, a free-living microaerophilic Fornicata.</title>
        <authorList>
            <person name="Yuyama I."/>
            <person name="Kume K."/>
            <person name="Tamura T."/>
            <person name="Inagaki Y."/>
            <person name="Hashimoto T."/>
        </authorList>
    </citation>
    <scope>NUCLEOTIDE SEQUENCE</scope>
    <source>
        <strain evidence="2">NY0171</strain>
    </source>
</reference>
<dbReference type="SMART" id="SM00233">
    <property type="entry name" value="PH"/>
    <property type="match status" value="1"/>
</dbReference>
<evidence type="ECO:0000313" key="2">
    <source>
        <dbReference type="EMBL" id="GKT27920.1"/>
    </source>
</evidence>
<evidence type="ECO:0000313" key="3">
    <source>
        <dbReference type="EMBL" id="GKT33215.1"/>
    </source>
</evidence>
<keyword evidence="4" id="KW-1185">Reference proteome</keyword>
<dbReference type="PANTHER" id="PTHR14336">
    <property type="entry name" value="TANDEM PH DOMAIN CONTAINING PROTEIN"/>
    <property type="match status" value="1"/>
</dbReference>
<dbReference type="EMBL" id="BQXS01000100">
    <property type="protein sequence ID" value="GKT27920.1"/>
    <property type="molecule type" value="Genomic_DNA"/>
</dbReference>
<proteinExistence type="predicted"/>